<evidence type="ECO:0000256" key="4">
    <source>
        <dbReference type="ARBA" id="ARBA00022692"/>
    </source>
</evidence>
<keyword evidence="3 7" id="KW-0813">Transport</keyword>
<feature type="transmembrane region" description="Helical" evidence="8">
    <location>
        <begin position="261"/>
        <end position="284"/>
    </location>
</feature>
<sequence>MMKTTWLNILIVVFVTLGSFSYGYCASIIASTLGQPRFLQYFGFEHNDALLGATNGLFQTGGFFGALLIGPAADRLSRRGAIVLACVLLVIGGALQAGSVHVAMFLVMRTITGVGVGLCVGCIPLYQSEISPPKTRGFLVALHGMIIGAGYSIAGWVGYACYPMEGDIQWRLPLGIQCIPPGILIVGVLMLPESPRWLLQQDRSQEALEVVKKLHGSADDDDNLVMHEFTQMREQLAMDKVNMQGATMFQELMKPHNLKRIALGFITMFGAQCTGTLVINNYGVSLYSSVGYEGRAAIALTAGWVTVSIPGNLITAVFVDRVGRVRFLIIGFVGTVVALIGEMVVLSMEQSYHTAIAAIFFLYMHVAVYGACIDATTYIYVSEIFPTRIRAIGSSLSISGLFLASLTFTQSATTAFASIEWKFYLVFTVASAIMIVLLFFFFPETKGLSLEDIGACFNDPVIHGLSNSETETKEENEMIEMV</sequence>
<dbReference type="PRINTS" id="PR00171">
    <property type="entry name" value="SUGRTRNSPORT"/>
</dbReference>
<dbReference type="AlphaFoldDB" id="A0AAD4CIM9"/>
<evidence type="ECO:0000313" key="11">
    <source>
        <dbReference type="Proteomes" id="UP001194746"/>
    </source>
</evidence>
<dbReference type="GO" id="GO:0016020">
    <property type="term" value="C:membrane"/>
    <property type="evidence" value="ECO:0007669"/>
    <property type="project" value="UniProtKB-SubCell"/>
</dbReference>
<evidence type="ECO:0000256" key="3">
    <source>
        <dbReference type="ARBA" id="ARBA00022448"/>
    </source>
</evidence>
<dbReference type="PANTHER" id="PTHR48022:SF11">
    <property type="entry name" value="MONOSACCHARIDE TRANSPORTER (HXT8), PUTATIVE (AFU_ORTHOLOGUE AFUA_2G08120)-RELATED"/>
    <property type="match status" value="1"/>
</dbReference>
<dbReference type="InterPro" id="IPR003663">
    <property type="entry name" value="Sugar/inositol_transpt"/>
</dbReference>
<dbReference type="Proteomes" id="UP001194746">
    <property type="component" value="Unassembled WGS sequence"/>
</dbReference>
<keyword evidence="6 8" id="KW-0472">Membrane</keyword>
<organism evidence="10 11">
    <name type="scientific">Aspergillus nanangensis</name>
    <dbReference type="NCBI Taxonomy" id="2582783"/>
    <lineage>
        <taxon>Eukaryota</taxon>
        <taxon>Fungi</taxon>
        <taxon>Dikarya</taxon>
        <taxon>Ascomycota</taxon>
        <taxon>Pezizomycotina</taxon>
        <taxon>Eurotiomycetes</taxon>
        <taxon>Eurotiomycetidae</taxon>
        <taxon>Eurotiales</taxon>
        <taxon>Aspergillaceae</taxon>
        <taxon>Aspergillus</taxon>
        <taxon>Aspergillus subgen. Circumdati</taxon>
    </lineage>
</organism>
<feature type="transmembrane region" description="Helical" evidence="8">
    <location>
        <begin position="49"/>
        <end position="69"/>
    </location>
</feature>
<feature type="transmembrane region" description="Helical" evidence="8">
    <location>
        <begin position="106"/>
        <end position="126"/>
    </location>
</feature>
<feature type="transmembrane region" description="Helical" evidence="8">
    <location>
        <begin position="423"/>
        <end position="442"/>
    </location>
</feature>
<comment type="subcellular location">
    <subcellularLocation>
        <location evidence="1">Membrane</location>
        <topology evidence="1">Multi-pass membrane protein</topology>
    </subcellularLocation>
</comment>
<evidence type="ECO:0000256" key="6">
    <source>
        <dbReference type="ARBA" id="ARBA00023136"/>
    </source>
</evidence>
<gene>
    <name evidence="10" type="ORF">FE257_010434</name>
</gene>
<evidence type="ECO:0000256" key="8">
    <source>
        <dbReference type="SAM" id="Phobius"/>
    </source>
</evidence>
<keyword evidence="5 8" id="KW-1133">Transmembrane helix</keyword>
<reference evidence="10" key="2">
    <citation type="submission" date="2020-02" db="EMBL/GenBank/DDBJ databases">
        <authorList>
            <person name="Gilchrist C.L.M."/>
            <person name="Chooi Y.-H."/>
        </authorList>
    </citation>
    <scope>NUCLEOTIDE SEQUENCE</scope>
    <source>
        <strain evidence="10">MST-FP2251</strain>
    </source>
</reference>
<evidence type="ECO:0000313" key="10">
    <source>
        <dbReference type="EMBL" id="KAF9887180.1"/>
    </source>
</evidence>
<dbReference type="NCBIfam" id="TIGR00879">
    <property type="entry name" value="SP"/>
    <property type="match status" value="1"/>
</dbReference>
<feature type="transmembrane region" description="Helical" evidence="8">
    <location>
        <begin position="393"/>
        <end position="417"/>
    </location>
</feature>
<comment type="caution">
    <text evidence="10">The sequence shown here is derived from an EMBL/GenBank/DDBJ whole genome shotgun (WGS) entry which is preliminary data.</text>
</comment>
<reference evidence="10" key="1">
    <citation type="journal article" date="2019" name="Beilstein J. Org. Chem.">
        <title>Nanangenines: drimane sesquiterpenoids as the dominant metabolite cohort of a novel Australian fungus, Aspergillus nanangensis.</title>
        <authorList>
            <person name="Lacey H.J."/>
            <person name="Gilchrist C.L.M."/>
            <person name="Crombie A."/>
            <person name="Kalaitzis J.A."/>
            <person name="Vuong D."/>
            <person name="Rutledge P.J."/>
            <person name="Turner P."/>
            <person name="Pitt J.I."/>
            <person name="Lacey E."/>
            <person name="Chooi Y.H."/>
            <person name="Piggott A.M."/>
        </authorList>
    </citation>
    <scope>NUCLEOTIDE SEQUENCE</scope>
    <source>
        <strain evidence="10">MST-FP2251</strain>
    </source>
</reference>
<feature type="domain" description="Major facilitator superfamily (MFS) profile" evidence="9">
    <location>
        <begin position="11"/>
        <end position="446"/>
    </location>
</feature>
<name>A0AAD4CIM9_ASPNN</name>
<feature type="transmembrane region" description="Helical" evidence="8">
    <location>
        <begin position="138"/>
        <end position="160"/>
    </location>
</feature>
<dbReference type="FunFam" id="1.20.1250.20:FF:000134">
    <property type="entry name" value="MFS sugar transporter protein"/>
    <property type="match status" value="1"/>
</dbReference>
<dbReference type="InterPro" id="IPR005828">
    <property type="entry name" value="MFS_sugar_transport-like"/>
</dbReference>
<feature type="transmembrane region" description="Helical" evidence="8">
    <location>
        <begin position="296"/>
        <end position="318"/>
    </location>
</feature>
<dbReference type="InterPro" id="IPR020846">
    <property type="entry name" value="MFS_dom"/>
</dbReference>
<feature type="transmembrane region" description="Helical" evidence="8">
    <location>
        <begin position="172"/>
        <end position="191"/>
    </location>
</feature>
<evidence type="ECO:0000256" key="1">
    <source>
        <dbReference type="ARBA" id="ARBA00004141"/>
    </source>
</evidence>
<protein>
    <recommendedName>
        <fullName evidence="9">Major facilitator superfamily (MFS) profile domain-containing protein</fullName>
    </recommendedName>
</protein>
<dbReference type="Pfam" id="PF00083">
    <property type="entry name" value="Sugar_tr"/>
    <property type="match status" value="1"/>
</dbReference>
<dbReference type="InterPro" id="IPR050360">
    <property type="entry name" value="MFS_Sugar_Transporters"/>
</dbReference>
<feature type="transmembrane region" description="Helical" evidence="8">
    <location>
        <begin position="325"/>
        <end position="346"/>
    </location>
</feature>
<evidence type="ECO:0000259" key="9">
    <source>
        <dbReference type="PROSITE" id="PS50850"/>
    </source>
</evidence>
<dbReference type="InterPro" id="IPR036259">
    <property type="entry name" value="MFS_trans_sf"/>
</dbReference>
<dbReference type="PANTHER" id="PTHR48022">
    <property type="entry name" value="PLASTIDIC GLUCOSE TRANSPORTER 4"/>
    <property type="match status" value="1"/>
</dbReference>
<dbReference type="InterPro" id="IPR005829">
    <property type="entry name" value="Sugar_transporter_CS"/>
</dbReference>
<feature type="transmembrane region" description="Helical" evidence="8">
    <location>
        <begin position="81"/>
        <end position="100"/>
    </location>
</feature>
<dbReference type="Gene3D" id="1.20.1250.20">
    <property type="entry name" value="MFS general substrate transporter like domains"/>
    <property type="match status" value="1"/>
</dbReference>
<keyword evidence="11" id="KW-1185">Reference proteome</keyword>
<feature type="transmembrane region" description="Helical" evidence="8">
    <location>
        <begin position="352"/>
        <end position="381"/>
    </location>
</feature>
<proteinExistence type="inferred from homology"/>
<dbReference type="GO" id="GO:0005351">
    <property type="term" value="F:carbohydrate:proton symporter activity"/>
    <property type="evidence" value="ECO:0007669"/>
    <property type="project" value="TreeGrafter"/>
</dbReference>
<keyword evidence="4 8" id="KW-0812">Transmembrane</keyword>
<evidence type="ECO:0000256" key="7">
    <source>
        <dbReference type="RuleBase" id="RU003346"/>
    </source>
</evidence>
<dbReference type="PROSITE" id="PS00217">
    <property type="entry name" value="SUGAR_TRANSPORT_2"/>
    <property type="match status" value="1"/>
</dbReference>
<dbReference type="EMBL" id="VCAU01000065">
    <property type="protein sequence ID" value="KAF9887180.1"/>
    <property type="molecule type" value="Genomic_DNA"/>
</dbReference>
<comment type="similarity">
    <text evidence="2 7">Belongs to the major facilitator superfamily. Sugar transporter (TC 2.A.1.1) family.</text>
</comment>
<accession>A0AAD4CIM9</accession>
<dbReference type="SUPFAM" id="SSF103473">
    <property type="entry name" value="MFS general substrate transporter"/>
    <property type="match status" value="1"/>
</dbReference>
<dbReference type="PROSITE" id="PS50850">
    <property type="entry name" value="MFS"/>
    <property type="match status" value="1"/>
</dbReference>
<evidence type="ECO:0000256" key="5">
    <source>
        <dbReference type="ARBA" id="ARBA00022989"/>
    </source>
</evidence>
<evidence type="ECO:0000256" key="2">
    <source>
        <dbReference type="ARBA" id="ARBA00010992"/>
    </source>
</evidence>